<feature type="compositionally biased region" description="Basic residues" evidence="1">
    <location>
        <begin position="126"/>
        <end position="138"/>
    </location>
</feature>
<feature type="region of interest" description="Disordered" evidence="1">
    <location>
        <begin position="99"/>
        <end position="138"/>
    </location>
</feature>
<feature type="region of interest" description="Disordered" evidence="1">
    <location>
        <begin position="33"/>
        <end position="71"/>
    </location>
</feature>
<gene>
    <name evidence="2" type="ORF">ASTO00021_LOCUS2171</name>
</gene>
<feature type="compositionally biased region" description="Polar residues" evidence="1">
    <location>
        <begin position="41"/>
        <end position="64"/>
    </location>
</feature>
<protein>
    <submittedName>
        <fullName evidence="2">Uncharacterized protein</fullName>
    </submittedName>
</protein>
<evidence type="ECO:0000256" key="1">
    <source>
        <dbReference type="SAM" id="MobiDB-lite"/>
    </source>
</evidence>
<proteinExistence type="predicted"/>
<organism evidence="2">
    <name type="scientific">Aplanochytrium stocchinoi</name>
    <dbReference type="NCBI Taxonomy" id="215587"/>
    <lineage>
        <taxon>Eukaryota</taxon>
        <taxon>Sar</taxon>
        <taxon>Stramenopiles</taxon>
        <taxon>Bigyra</taxon>
        <taxon>Labyrinthulomycetes</taxon>
        <taxon>Thraustochytrida</taxon>
        <taxon>Thraustochytriidae</taxon>
        <taxon>Aplanochytrium</taxon>
    </lineage>
</organism>
<dbReference type="AlphaFoldDB" id="A0A7S3LIL2"/>
<reference evidence="2" key="1">
    <citation type="submission" date="2021-01" db="EMBL/GenBank/DDBJ databases">
        <authorList>
            <person name="Corre E."/>
            <person name="Pelletier E."/>
            <person name="Niang G."/>
            <person name="Scheremetjew M."/>
            <person name="Finn R."/>
            <person name="Kale V."/>
            <person name="Holt S."/>
            <person name="Cochrane G."/>
            <person name="Meng A."/>
            <person name="Brown T."/>
            <person name="Cohen L."/>
        </authorList>
    </citation>
    <scope>NUCLEOTIDE SEQUENCE</scope>
    <source>
        <strain evidence="2">GSBS06</strain>
    </source>
</reference>
<accession>A0A7S3LIL2</accession>
<dbReference type="EMBL" id="HBIN01003168">
    <property type="protein sequence ID" value="CAE0431833.1"/>
    <property type="molecule type" value="Transcribed_RNA"/>
</dbReference>
<sequence>MDDPNRKKTIENENVTEALAGLLSKTLSTINRLQREHENASDNQLQESSSSERVTNSVPRTNYETAGDQPEEYYRVRTVEDDVVSLEVLRTPRALLEMENLSIDRESKYQESKSDSEEDFSDNRCRRINTTRPKTFHK</sequence>
<evidence type="ECO:0000313" key="2">
    <source>
        <dbReference type="EMBL" id="CAE0431833.1"/>
    </source>
</evidence>
<feature type="compositionally biased region" description="Basic and acidic residues" evidence="1">
    <location>
        <begin position="102"/>
        <end position="125"/>
    </location>
</feature>
<name>A0A7S3LIL2_9STRA</name>